<keyword evidence="2 7" id="KW-0396">Initiation factor</keyword>
<gene>
    <name evidence="7" type="primary">eif-3.I</name>
</gene>
<keyword evidence="10" id="KW-1185">Reference proteome</keyword>
<comment type="subcellular location">
    <subcellularLocation>
        <location evidence="7">Cytoplasm</location>
    </subcellularLocation>
</comment>
<dbReference type="InterPro" id="IPR036322">
    <property type="entry name" value="WD40_repeat_dom_sf"/>
</dbReference>
<dbReference type="GO" id="GO:0003723">
    <property type="term" value="F:RNA binding"/>
    <property type="evidence" value="ECO:0007669"/>
    <property type="project" value="TreeGrafter"/>
</dbReference>
<dbReference type="PANTHER" id="PTHR19877">
    <property type="entry name" value="EUKARYOTIC TRANSLATION INITIATION FACTOR 3 SUBUNIT I"/>
    <property type="match status" value="1"/>
</dbReference>
<evidence type="ECO:0000256" key="5">
    <source>
        <dbReference type="ARBA" id="ARBA00022917"/>
    </source>
</evidence>
<feature type="repeat" description="WD" evidence="8">
    <location>
        <begin position="6"/>
        <end position="47"/>
    </location>
</feature>
<dbReference type="SMART" id="SM00320">
    <property type="entry name" value="WD40"/>
    <property type="match status" value="5"/>
</dbReference>
<evidence type="ECO:0000256" key="8">
    <source>
        <dbReference type="PROSITE-ProRule" id="PRU00221"/>
    </source>
</evidence>
<comment type="similarity">
    <text evidence="7">Belongs to the eIF-3 subunit I family.</text>
</comment>
<dbReference type="GO" id="GO:0033290">
    <property type="term" value="C:eukaryotic 48S preinitiation complex"/>
    <property type="evidence" value="ECO:0007669"/>
    <property type="project" value="UniProtKB-UniRule"/>
</dbReference>
<organism evidence="9 10">
    <name type="scientific">Caenorhabditis japonica</name>
    <dbReference type="NCBI Taxonomy" id="281687"/>
    <lineage>
        <taxon>Eukaryota</taxon>
        <taxon>Metazoa</taxon>
        <taxon>Ecdysozoa</taxon>
        <taxon>Nematoda</taxon>
        <taxon>Chromadorea</taxon>
        <taxon>Rhabditida</taxon>
        <taxon>Rhabditina</taxon>
        <taxon>Rhabditomorpha</taxon>
        <taxon>Rhabditoidea</taxon>
        <taxon>Rhabditidae</taxon>
        <taxon>Peloderinae</taxon>
        <taxon>Caenorhabditis</taxon>
    </lineage>
</organism>
<keyword evidence="4" id="KW-0677">Repeat</keyword>
<accession>A0A8R1I4P3</accession>
<evidence type="ECO:0000256" key="3">
    <source>
        <dbReference type="ARBA" id="ARBA00022574"/>
    </source>
</evidence>
<dbReference type="AlphaFoldDB" id="A0A8R1I4P3"/>
<comment type="subunit">
    <text evidence="7">Component of the eukaryotic translation initiation factor 3 (eIF-3) complex.</text>
</comment>
<dbReference type="InterPro" id="IPR001680">
    <property type="entry name" value="WD40_rpt"/>
</dbReference>
<evidence type="ECO:0000256" key="1">
    <source>
        <dbReference type="ARBA" id="ARBA00022490"/>
    </source>
</evidence>
<keyword evidence="1 7" id="KW-0963">Cytoplasm</keyword>
<dbReference type="EnsemblMetazoa" id="CJA16895.1">
    <property type="protein sequence ID" value="CJA16895.1"/>
    <property type="gene ID" value="WBGene00136098"/>
</dbReference>
<dbReference type="InterPro" id="IPR015943">
    <property type="entry name" value="WD40/YVTN_repeat-like_dom_sf"/>
</dbReference>
<comment type="similarity">
    <text evidence="6">Belongs to the WD repeat STRAP family.</text>
</comment>
<protein>
    <recommendedName>
        <fullName evidence="7">Eukaryotic translation initiation factor 3 subunit I</fullName>
        <shortName evidence="7">eIF3i</shortName>
    </recommendedName>
</protein>
<dbReference type="PROSITE" id="PS50082">
    <property type="entry name" value="WD_REPEATS_2"/>
    <property type="match status" value="4"/>
</dbReference>
<dbReference type="GO" id="GO:0001732">
    <property type="term" value="P:formation of cytoplasmic translation initiation complex"/>
    <property type="evidence" value="ECO:0007669"/>
    <property type="project" value="UniProtKB-UniRule"/>
</dbReference>
<dbReference type="Proteomes" id="UP000005237">
    <property type="component" value="Unassembled WGS sequence"/>
</dbReference>
<comment type="function">
    <text evidence="7">Component of the eukaryotic translation initiation factor 3 (eIF-3) complex, which is involved in protein synthesis of a specialized repertoire of mRNAs and, together with other initiation factors, stimulates binding of mRNA and methionyl-tRNAi to the 40S ribosome. The eIF-3 complex specifically targets and initiates translation of a subset of mRNAs involved in cell proliferation.</text>
</comment>
<reference evidence="9" key="2">
    <citation type="submission" date="2022-06" db="UniProtKB">
        <authorList>
            <consortium name="EnsemblMetazoa"/>
        </authorList>
    </citation>
    <scope>IDENTIFICATION</scope>
    <source>
        <strain evidence="9">DF5081</strain>
    </source>
</reference>
<keyword evidence="3 8" id="KW-0853">WD repeat</keyword>
<dbReference type="PROSITE" id="PS50294">
    <property type="entry name" value="WD_REPEATS_REGION"/>
    <property type="match status" value="1"/>
</dbReference>
<evidence type="ECO:0000256" key="2">
    <source>
        <dbReference type="ARBA" id="ARBA00022540"/>
    </source>
</evidence>
<dbReference type="HAMAP" id="MF_03008">
    <property type="entry name" value="eIF3i"/>
    <property type="match status" value="1"/>
</dbReference>
<evidence type="ECO:0000313" key="9">
    <source>
        <dbReference type="EnsemblMetazoa" id="CJA16895.1"/>
    </source>
</evidence>
<evidence type="ECO:0000256" key="4">
    <source>
        <dbReference type="ARBA" id="ARBA00022737"/>
    </source>
</evidence>
<feature type="repeat" description="WD" evidence="8">
    <location>
        <begin position="283"/>
        <end position="313"/>
    </location>
</feature>
<dbReference type="GO" id="GO:0071541">
    <property type="term" value="C:eukaryotic translation initiation factor 3 complex, eIF3m"/>
    <property type="evidence" value="ECO:0007669"/>
    <property type="project" value="TreeGrafter"/>
</dbReference>
<reference evidence="10" key="1">
    <citation type="submission" date="2010-08" db="EMBL/GenBank/DDBJ databases">
        <authorList>
            <consortium name="Caenorhabditis japonica Sequencing Consortium"/>
            <person name="Wilson R.K."/>
        </authorList>
    </citation>
    <scope>NUCLEOTIDE SEQUENCE [LARGE SCALE GENOMIC DNA]</scope>
    <source>
        <strain evidence="10">DF5081</strain>
    </source>
</reference>
<dbReference type="Gene3D" id="2.130.10.10">
    <property type="entry name" value="YVTN repeat-like/Quinoprotein amine dehydrogenase"/>
    <property type="match status" value="1"/>
</dbReference>
<evidence type="ECO:0000256" key="6">
    <source>
        <dbReference type="ARBA" id="ARBA00038394"/>
    </source>
</evidence>
<proteinExistence type="inferred from homology"/>
<sequence length="327" mass="36648">MRPLSLKGHERALTRVRFNREGDLLFTCAKDKKPCVWYTENGERIGSYDGHNGAVWDIDVTWDTAKCVTASGDLTVKIWDAELGNCIHTINHQTPMKSCGFSYSGNLVCFTTQKMTKNLSIVQVRDLRDSAQMVDGGEACFTTQFDVNATTALFTKLDDELTIGFESGLLQQYDLRNPGNAINTNESVHRYSVQDLQMSPNGEFLISASRDKTAALLDVNDLKKLKQYKSERPVNSACISPTRDHVCLGGGEDAMQVTQTSVSAGHFEAKIYHMVFEEEFARFKGHFGPINTMTWHAFGTIFATGGEDGYVRIQEFDEDYLGFTYDF</sequence>
<dbReference type="GO" id="GO:0016282">
    <property type="term" value="C:eukaryotic 43S preinitiation complex"/>
    <property type="evidence" value="ECO:0007669"/>
    <property type="project" value="UniProtKB-UniRule"/>
</dbReference>
<dbReference type="SUPFAM" id="SSF50978">
    <property type="entry name" value="WD40 repeat-like"/>
    <property type="match status" value="1"/>
</dbReference>
<name>A0A8R1I4P3_CAEJA</name>
<evidence type="ECO:0000256" key="7">
    <source>
        <dbReference type="HAMAP-Rule" id="MF_03008"/>
    </source>
</evidence>
<feature type="repeat" description="WD" evidence="8">
    <location>
        <begin position="48"/>
        <end position="89"/>
    </location>
</feature>
<evidence type="ECO:0000313" key="10">
    <source>
        <dbReference type="Proteomes" id="UP000005237"/>
    </source>
</evidence>
<dbReference type="Pfam" id="PF24805">
    <property type="entry name" value="EIF3I"/>
    <property type="match status" value="1"/>
</dbReference>
<dbReference type="InterPro" id="IPR027525">
    <property type="entry name" value="eIF3i"/>
</dbReference>
<dbReference type="PANTHER" id="PTHR19877:SF1">
    <property type="entry name" value="EUKARYOTIC TRANSLATION INITIATION FACTOR 3 SUBUNIT I"/>
    <property type="match status" value="1"/>
</dbReference>
<dbReference type="GO" id="GO:0003743">
    <property type="term" value="F:translation initiation factor activity"/>
    <property type="evidence" value="ECO:0007669"/>
    <property type="project" value="UniProtKB-UniRule"/>
</dbReference>
<feature type="repeat" description="WD" evidence="8">
    <location>
        <begin position="186"/>
        <end position="227"/>
    </location>
</feature>
<keyword evidence="5 7" id="KW-0648">Protein biosynthesis</keyword>